<dbReference type="Ensembl" id="ENSSAUT00010001265.1">
    <property type="protein sequence ID" value="ENSSAUP00010001212.1"/>
    <property type="gene ID" value="ENSSAUG00010000645.1"/>
</dbReference>
<reference evidence="7" key="1">
    <citation type="submission" date="2021-04" db="EMBL/GenBank/DDBJ databases">
        <authorList>
            <consortium name="Wellcome Sanger Institute Data Sharing"/>
        </authorList>
    </citation>
    <scope>NUCLEOTIDE SEQUENCE [LARGE SCALE GENOMIC DNA]</scope>
</reference>
<evidence type="ECO:0000256" key="1">
    <source>
        <dbReference type="ARBA" id="ARBA00008225"/>
    </source>
</evidence>
<dbReference type="InterPro" id="IPR040154">
    <property type="entry name" value="Biotinidase/VNN"/>
</dbReference>
<dbReference type="GO" id="GO:0047708">
    <property type="term" value="F:biotinidase activity"/>
    <property type="evidence" value="ECO:0007669"/>
    <property type="project" value="UniProtKB-EC"/>
</dbReference>
<evidence type="ECO:0000313" key="8">
    <source>
        <dbReference type="Proteomes" id="UP000472265"/>
    </source>
</evidence>
<feature type="domain" description="CN hydrolase" evidence="6">
    <location>
        <begin position="35"/>
        <end position="164"/>
    </location>
</feature>
<evidence type="ECO:0000256" key="4">
    <source>
        <dbReference type="ARBA" id="ARBA00039680"/>
    </source>
</evidence>
<keyword evidence="8" id="KW-1185">Reference proteome</keyword>
<dbReference type="PANTHER" id="PTHR10609">
    <property type="entry name" value="BIOTINIDASE-RELATED"/>
    <property type="match status" value="1"/>
</dbReference>
<dbReference type="InParanoid" id="A0A671TK45"/>
<dbReference type="Gene3D" id="3.60.110.10">
    <property type="entry name" value="Carbon-nitrogen hydrolase"/>
    <property type="match status" value="1"/>
</dbReference>
<name>A0A671TK45_SPAAU</name>
<dbReference type="Proteomes" id="UP000472265">
    <property type="component" value="Chromosome 3"/>
</dbReference>
<reference evidence="7" key="2">
    <citation type="submission" date="2025-08" db="UniProtKB">
        <authorList>
            <consortium name="Ensembl"/>
        </authorList>
    </citation>
    <scope>IDENTIFICATION</scope>
</reference>
<dbReference type="GeneTree" id="ENSGT00390000013823"/>
<dbReference type="AlphaFoldDB" id="A0A671TK45"/>
<evidence type="ECO:0000313" key="7">
    <source>
        <dbReference type="Ensembl" id="ENSSAUP00010001212.1"/>
    </source>
</evidence>
<organism evidence="7 8">
    <name type="scientific">Sparus aurata</name>
    <name type="common">Gilthead sea bream</name>
    <dbReference type="NCBI Taxonomy" id="8175"/>
    <lineage>
        <taxon>Eukaryota</taxon>
        <taxon>Metazoa</taxon>
        <taxon>Chordata</taxon>
        <taxon>Craniata</taxon>
        <taxon>Vertebrata</taxon>
        <taxon>Euteleostomi</taxon>
        <taxon>Actinopterygii</taxon>
        <taxon>Neopterygii</taxon>
        <taxon>Teleostei</taxon>
        <taxon>Neoteleostei</taxon>
        <taxon>Acanthomorphata</taxon>
        <taxon>Eupercaria</taxon>
        <taxon>Spariformes</taxon>
        <taxon>Sparidae</taxon>
        <taxon>Sparus</taxon>
    </lineage>
</organism>
<sequence>SRQAHTRQEIHLCSCADLWFNETPVADASYVAAVYEHNVILNPEPRVPLSRPAALTHLQRNLDVYEEQAGRAAQQGVQILVFPEDGLQGFNFTRSSISGYLETIPDPQQESWNPCTEPDTHNHTEVHITADVVTPLGCHSLRSAPTFGSESDSCVIVFHRFCRG</sequence>
<proteinExistence type="inferred from homology"/>
<evidence type="ECO:0000259" key="6">
    <source>
        <dbReference type="PROSITE" id="PS50263"/>
    </source>
</evidence>
<dbReference type="PANTHER" id="PTHR10609:SF14">
    <property type="entry name" value="BIOTINIDASE"/>
    <property type="match status" value="1"/>
</dbReference>
<dbReference type="InterPro" id="IPR036526">
    <property type="entry name" value="C-N_Hydrolase_sf"/>
</dbReference>
<dbReference type="PROSITE" id="PS50263">
    <property type="entry name" value="CN_HYDROLASE"/>
    <property type="match status" value="1"/>
</dbReference>
<evidence type="ECO:0000256" key="5">
    <source>
        <dbReference type="ARBA" id="ARBA00043697"/>
    </source>
</evidence>
<evidence type="ECO:0000256" key="3">
    <source>
        <dbReference type="ARBA" id="ARBA00039012"/>
    </source>
</evidence>
<protein>
    <recommendedName>
        <fullName evidence="4">Biotinidase</fullName>
        <ecNumber evidence="3">3.5.1.12</ecNumber>
    </recommendedName>
</protein>
<dbReference type="EC" id="3.5.1.12" evidence="3"/>
<dbReference type="InterPro" id="IPR003010">
    <property type="entry name" value="C-N_Hydrolase"/>
</dbReference>
<comment type="catalytic activity">
    <reaction evidence="5">
        <text>biocytin + H2O = biotin + L-lysine</text>
        <dbReference type="Rhea" id="RHEA:77171"/>
        <dbReference type="ChEBI" id="CHEBI:15377"/>
        <dbReference type="ChEBI" id="CHEBI:32551"/>
        <dbReference type="ChEBI" id="CHEBI:57586"/>
        <dbReference type="ChEBI" id="CHEBI:195545"/>
        <dbReference type="EC" id="3.5.1.12"/>
    </reaction>
</comment>
<evidence type="ECO:0000256" key="2">
    <source>
        <dbReference type="ARBA" id="ARBA00037073"/>
    </source>
</evidence>
<reference evidence="7" key="3">
    <citation type="submission" date="2025-09" db="UniProtKB">
        <authorList>
            <consortium name="Ensembl"/>
        </authorList>
    </citation>
    <scope>IDENTIFICATION</scope>
</reference>
<comment type="function">
    <text evidence="2">Catalytic release of biotin from biocytin, the product of biotin-dependent carboxylases degradation.</text>
</comment>
<dbReference type="SUPFAM" id="SSF56317">
    <property type="entry name" value="Carbon-nitrogen hydrolase"/>
    <property type="match status" value="1"/>
</dbReference>
<accession>A0A671TK45</accession>
<comment type="similarity">
    <text evidence="1">Belongs to the carbon-nitrogen hydrolase superfamily. BTD/VNN family.</text>
</comment>